<accession>A0AAT9TRM2</accession>
<dbReference type="SUPFAM" id="SSF88659">
    <property type="entry name" value="Sigma3 and sigma4 domains of RNA polymerase sigma factors"/>
    <property type="match status" value="1"/>
</dbReference>
<dbReference type="Gene3D" id="1.20.140.160">
    <property type="match status" value="1"/>
</dbReference>
<dbReference type="Gene3D" id="1.10.1740.10">
    <property type="match status" value="1"/>
</dbReference>
<evidence type="ECO:0000256" key="1">
    <source>
        <dbReference type="ARBA" id="ARBA00023015"/>
    </source>
</evidence>
<proteinExistence type="predicted"/>
<dbReference type="SUPFAM" id="SSF88946">
    <property type="entry name" value="Sigma2 domain of RNA polymerase sigma factors"/>
    <property type="match status" value="1"/>
</dbReference>
<dbReference type="InterPro" id="IPR007627">
    <property type="entry name" value="RNA_pol_sigma70_r2"/>
</dbReference>
<keyword evidence="3" id="KW-0238">DNA-binding</keyword>
<sequence length="195" mass="23209">MSETQKGSETLKLPPYTKNELDYFITENHNLIYSFLKSRNLTIDDYYDIAAIGLVKAARTFNPEQGSKFSTYAYFIMWNEVKHQWRKETMQKREGEKYLFHYNTSRKINDDKEINDGLNCISDIRCDVENETIIKIVLENFLDKIKNEKEKKILYKFIAGYKQIEIAKEFNTTHSNISRIINKLIRQLKKELDIK</sequence>
<reference evidence="6" key="1">
    <citation type="submission" date="2023-01" db="EMBL/GenBank/DDBJ databases">
        <authorList>
            <person name="Sprotte S."/>
            <person name="Brinks E."/>
        </authorList>
    </citation>
    <scope>NUCLEOTIDE SEQUENCE</scope>
</reference>
<organism evidence="6">
    <name type="scientific">Enterocloster phage PMBT24</name>
    <dbReference type="NCBI Taxonomy" id="3025413"/>
    <lineage>
        <taxon>Viruses</taxon>
        <taxon>Duplodnaviria</taxon>
        <taxon>Heunggongvirae</taxon>
        <taxon>Uroviricota</taxon>
        <taxon>Caudoviricetes</taxon>
    </lineage>
</organism>
<evidence type="ECO:0000256" key="4">
    <source>
        <dbReference type="ARBA" id="ARBA00023163"/>
    </source>
</evidence>
<keyword evidence="1" id="KW-0805">Transcription regulation</keyword>
<feature type="domain" description="RNA polymerase sigma-70 region 2" evidence="5">
    <location>
        <begin position="25"/>
        <end position="88"/>
    </location>
</feature>
<dbReference type="GO" id="GO:0006352">
    <property type="term" value="P:DNA-templated transcription initiation"/>
    <property type="evidence" value="ECO:0007669"/>
    <property type="project" value="InterPro"/>
</dbReference>
<dbReference type="PANTHER" id="PTHR30385">
    <property type="entry name" value="SIGMA FACTOR F FLAGELLAR"/>
    <property type="match status" value="1"/>
</dbReference>
<dbReference type="InterPro" id="IPR014284">
    <property type="entry name" value="RNA_pol_sigma-70_dom"/>
</dbReference>
<evidence type="ECO:0000256" key="3">
    <source>
        <dbReference type="ARBA" id="ARBA00023125"/>
    </source>
</evidence>
<keyword evidence="4" id="KW-0804">Transcription</keyword>
<dbReference type="EMBL" id="OQ326496">
    <property type="protein sequence ID" value="WDQ45456.1"/>
    <property type="molecule type" value="Genomic_DNA"/>
</dbReference>
<protein>
    <recommendedName>
        <fullName evidence="5">RNA polymerase sigma-70 region 2 domain-containing protein</fullName>
    </recommendedName>
</protein>
<evidence type="ECO:0000259" key="5">
    <source>
        <dbReference type="Pfam" id="PF04542"/>
    </source>
</evidence>
<dbReference type="InterPro" id="IPR013324">
    <property type="entry name" value="RNA_pol_sigma_r3/r4-like"/>
</dbReference>
<dbReference type="NCBIfam" id="TIGR02937">
    <property type="entry name" value="sigma70-ECF"/>
    <property type="match status" value="1"/>
</dbReference>
<evidence type="ECO:0000313" key="6">
    <source>
        <dbReference type="EMBL" id="WDQ45456.1"/>
    </source>
</evidence>
<dbReference type="GO" id="GO:0003677">
    <property type="term" value="F:DNA binding"/>
    <property type="evidence" value="ECO:0007669"/>
    <property type="project" value="UniProtKB-KW"/>
</dbReference>
<dbReference type="GO" id="GO:0016987">
    <property type="term" value="F:sigma factor activity"/>
    <property type="evidence" value="ECO:0007669"/>
    <property type="project" value="UniProtKB-KW"/>
</dbReference>
<dbReference type="InterPro" id="IPR013325">
    <property type="entry name" value="RNA_pol_sigma_r2"/>
</dbReference>
<name>A0AAT9TRM2_9CAUD</name>
<reference evidence="6" key="2">
    <citation type="journal article" date="2024" name="Heliyon">
        <title>Complete genome sequence of the novel virulent phage PMBT24 infecting Enterocloster bolteae from the human gut.</title>
        <authorList>
            <person name="Sprotte S."/>
            <person name="Brinks E."/>
            <person name="Neve H."/>
            <person name="Franz C.M.A.P."/>
        </authorList>
    </citation>
    <scope>NUCLEOTIDE SEQUENCE</scope>
</reference>
<evidence type="ECO:0000256" key="2">
    <source>
        <dbReference type="ARBA" id="ARBA00023082"/>
    </source>
</evidence>
<keyword evidence="2" id="KW-0731">Sigma factor</keyword>
<dbReference type="Pfam" id="PF04542">
    <property type="entry name" value="Sigma70_r2"/>
    <property type="match status" value="1"/>
</dbReference>